<organism evidence="1">
    <name type="scientific">Siphoviridae sp. cto6l14</name>
    <dbReference type="NCBI Taxonomy" id="2827590"/>
    <lineage>
        <taxon>Viruses</taxon>
        <taxon>Duplodnaviria</taxon>
        <taxon>Heunggongvirae</taxon>
        <taxon>Uroviricota</taxon>
        <taxon>Caudoviricetes</taxon>
    </lineage>
</organism>
<name>A0A8S5LPJ0_9CAUD</name>
<reference evidence="1" key="1">
    <citation type="journal article" date="2021" name="Proc. Natl. Acad. Sci. U.S.A.">
        <title>A Catalog of Tens of Thousands of Viruses from Human Metagenomes Reveals Hidden Associations with Chronic Diseases.</title>
        <authorList>
            <person name="Tisza M.J."/>
            <person name="Buck C.B."/>
        </authorList>
    </citation>
    <scope>NUCLEOTIDE SEQUENCE</scope>
    <source>
        <strain evidence="1">Cto6l14</strain>
    </source>
</reference>
<evidence type="ECO:0000313" key="1">
    <source>
        <dbReference type="EMBL" id="DAD71767.1"/>
    </source>
</evidence>
<sequence>MTNYTRVNWTNTYTTPLNADNLNTMDKGISDLSSDIAAVTAAISKNQDNLTSLMCYPNQANNIMLNAKNFKDTANWSKVNAGTIGVDNANLTFTSNGALGAYGKLSKAITLDVDGDKLVLIKIRALLAQGGSAKIVPCWRLNVNGDYIHPASVVASNLTSGTASNVYWQLAESNKWQDLWLIARRPTAGKDFSLNAIGLFVQSTAQVFVSHYQAFYSLD</sequence>
<accession>A0A8S5LPJ0</accession>
<protein>
    <submittedName>
        <fullName evidence="1">Uncharacterized protein</fullName>
    </submittedName>
</protein>
<dbReference type="EMBL" id="BK015887">
    <property type="protein sequence ID" value="DAD71767.1"/>
    <property type="molecule type" value="Genomic_DNA"/>
</dbReference>
<proteinExistence type="predicted"/>